<dbReference type="Pfam" id="PF07331">
    <property type="entry name" value="TctB"/>
    <property type="match status" value="1"/>
</dbReference>
<evidence type="ECO:0000313" key="3">
    <source>
        <dbReference type="EMBL" id="SUZ96218.1"/>
    </source>
</evidence>
<accession>A0A381RYT6</accession>
<name>A0A381RYT6_9ZZZZ</name>
<feature type="transmembrane region" description="Helical" evidence="1">
    <location>
        <begin position="113"/>
        <end position="129"/>
    </location>
</feature>
<protein>
    <recommendedName>
        <fullName evidence="2">DUF1468 domain-containing protein</fullName>
    </recommendedName>
</protein>
<proteinExistence type="predicted"/>
<organism evidence="3">
    <name type="scientific">marine metagenome</name>
    <dbReference type="NCBI Taxonomy" id="408172"/>
    <lineage>
        <taxon>unclassified sequences</taxon>
        <taxon>metagenomes</taxon>
        <taxon>ecological metagenomes</taxon>
    </lineage>
</organism>
<keyword evidence="1" id="KW-1133">Transmembrane helix</keyword>
<sequence length="187" mass="21403">MSKLKVSHIVETSVWIAIIAVFFAFSFEFDQEIEIYIFGATGWPRVVLGILLLVVLGNFFHLYKKGSEEQQGRIGITDDDEVISYESFRSVQKLIAILLLPFIYAWSLKPVGFYSATPIFIALVIMLLGEKRAKWILANTLFIYFLIILLFMVLLNAPLPQGNVSPFYDFSAFMLTINTKLHQSFNF</sequence>
<keyword evidence="1" id="KW-0472">Membrane</keyword>
<dbReference type="EMBL" id="UINC01002394">
    <property type="protein sequence ID" value="SUZ96218.1"/>
    <property type="molecule type" value="Genomic_DNA"/>
</dbReference>
<feature type="domain" description="DUF1468" evidence="2">
    <location>
        <begin position="17"/>
        <end position="160"/>
    </location>
</feature>
<dbReference type="AlphaFoldDB" id="A0A381RYT6"/>
<feature type="transmembrane region" description="Helical" evidence="1">
    <location>
        <begin position="35"/>
        <end position="63"/>
    </location>
</feature>
<dbReference type="InterPro" id="IPR009936">
    <property type="entry name" value="DUF1468"/>
</dbReference>
<feature type="transmembrane region" description="Helical" evidence="1">
    <location>
        <begin position="141"/>
        <end position="159"/>
    </location>
</feature>
<feature type="transmembrane region" description="Helical" evidence="1">
    <location>
        <begin position="91"/>
        <end position="107"/>
    </location>
</feature>
<keyword evidence="1" id="KW-0812">Transmembrane</keyword>
<reference evidence="3" key="1">
    <citation type="submission" date="2018-05" db="EMBL/GenBank/DDBJ databases">
        <authorList>
            <person name="Lanie J.A."/>
            <person name="Ng W.-L."/>
            <person name="Kazmierczak K.M."/>
            <person name="Andrzejewski T.M."/>
            <person name="Davidsen T.M."/>
            <person name="Wayne K.J."/>
            <person name="Tettelin H."/>
            <person name="Glass J.I."/>
            <person name="Rusch D."/>
            <person name="Podicherti R."/>
            <person name="Tsui H.-C.T."/>
            <person name="Winkler M.E."/>
        </authorList>
    </citation>
    <scope>NUCLEOTIDE SEQUENCE</scope>
</reference>
<evidence type="ECO:0000256" key="1">
    <source>
        <dbReference type="SAM" id="Phobius"/>
    </source>
</evidence>
<evidence type="ECO:0000259" key="2">
    <source>
        <dbReference type="Pfam" id="PF07331"/>
    </source>
</evidence>
<gene>
    <name evidence="3" type="ORF">METZ01_LOCUS49072</name>
</gene>
<feature type="transmembrane region" description="Helical" evidence="1">
    <location>
        <begin position="12"/>
        <end position="29"/>
    </location>
</feature>